<name>A0A9Q8SN24_9PEZI</name>
<sequence>MSGTLPPSQTLINVRVEDPGCLGGPGDLHLSFSERNLGCCQLDLLSSLAVFYTAFYFLWWALRVTNAEKAHPKTIGRGEAKQTRIESIEGSACWVLSFWETIVNYADMVGVCAELGRAIEPLIPLSTRMFSTFCRLPVQRCYLAVHTQRLVALSETADSRTNGPRNGVCRLGTKTFWPKMHVGLTNRRESAPQHSLEI</sequence>
<accession>A0A9Q8SN24</accession>
<protein>
    <submittedName>
        <fullName evidence="1">Uncharacterized protein</fullName>
    </submittedName>
</protein>
<reference evidence="1" key="1">
    <citation type="journal article" date="2021" name="Mol. Plant Microbe Interact.">
        <title>Complete Genome Sequence of the Plant-Pathogenic Fungus Colletotrichum lupini.</title>
        <authorList>
            <person name="Baroncelli R."/>
            <person name="Pensec F."/>
            <person name="Da Lio D."/>
            <person name="Boufleur T."/>
            <person name="Vicente I."/>
            <person name="Sarrocco S."/>
            <person name="Picot A."/>
            <person name="Baraldi E."/>
            <person name="Sukno S."/>
            <person name="Thon M."/>
            <person name="Le Floch G."/>
        </authorList>
    </citation>
    <scope>NUCLEOTIDE SEQUENCE</scope>
    <source>
        <strain evidence="1">IMI 504893</strain>
    </source>
</reference>
<dbReference type="GeneID" id="73339761"/>
<gene>
    <name evidence="1" type="ORF">CLUP02_05745</name>
</gene>
<dbReference type="EMBL" id="CP019475">
    <property type="protein sequence ID" value="UQC80263.1"/>
    <property type="molecule type" value="Genomic_DNA"/>
</dbReference>
<organism evidence="1 2">
    <name type="scientific">Colletotrichum lupini</name>
    <dbReference type="NCBI Taxonomy" id="145971"/>
    <lineage>
        <taxon>Eukaryota</taxon>
        <taxon>Fungi</taxon>
        <taxon>Dikarya</taxon>
        <taxon>Ascomycota</taxon>
        <taxon>Pezizomycotina</taxon>
        <taxon>Sordariomycetes</taxon>
        <taxon>Hypocreomycetidae</taxon>
        <taxon>Glomerellales</taxon>
        <taxon>Glomerellaceae</taxon>
        <taxon>Colletotrichum</taxon>
        <taxon>Colletotrichum acutatum species complex</taxon>
    </lineage>
</organism>
<keyword evidence="2" id="KW-1185">Reference proteome</keyword>
<evidence type="ECO:0000313" key="1">
    <source>
        <dbReference type="EMBL" id="UQC80263.1"/>
    </source>
</evidence>
<dbReference type="KEGG" id="clup:CLUP02_05745"/>
<proteinExistence type="predicted"/>
<evidence type="ECO:0000313" key="2">
    <source>
        <dbReference type="Proteomes" id="UP000830671"/>
    </source>
</evidence>
<dbReference type="RefSeq" id="XP_049141894.1">
    <property type="nucleotide sequence ID" value="XM_049284751.1"/>
</dbReference>
<dbReference type="AlphaFoldDB" id="A0A9Q8SN24"/>
<dbReference type="Proteomes" id="UP000830671">
    <property type="component" value="Chromosome 3"/>
</dbReference>